<evidence type="ECO:0000256" key="1">
    <source>
        <dbReference type="ARBA" id="ARBA00009479"/>
    </source>
</evidence>
<protein>
    <recommendedName>
        <fullName evidence="2">Elongation factor P-like protein</fullName>
    </recommendedName>
</protein>
<dbReference type="SUPFAM" id="SSF50104">
    <property type="entry name" value="Translation proteins SH3-like domain"/>
    <property type="match status" value="1"/>
</dbReference>
<feature type="domain" description="Translation elongation factor P/YeiP central" evidence="4">
    <location>
        <begin position="74"/>
        <end position="130"/>
    </location>
</feature>
<dbReference type="HAMAP" id="MF_00646">
    <property type="entry name" value="EFP"/>
    <property type="match status" value="1"/>
</dbReference>
<name>D2TYP7_9GAMM</name>
<dbReference type="Gene3D" id="2.30.30.30">
    <property type="match status" value="1"/>
</dbReference>
<dbReference type="NCBIfam" id="TIGR02178">
    <property type="entry name" value="yeiP"/>
    <property type="match status" value="1"/>
</dbReference>
<dbReference type="Pfam" id="PF09285">
    <property type="entry name" value="Elong-fact-P_C"/>
    <property type="match status" value="1"/>
</dbReference>
<evidence type="ECO:0000259" key="4">
    <source>
        <dbReference type="SMART" id="SM01185"/>
    </source>
</evidence>
<accession>D2TYP7</accession>
<dbReference type="InterPro" id="IPR001059">
    <property type="entry name" value="Transl_elong_P/YeiP_cen"/>
</dbReference>
<reference evidence="5" key="1">
    <citation type="journal article" date="2010" name="Insect Mol. Biol.">
        <title>The draft genome sequence of Arsenophonus nasoniae, son-killer bacterium of Nasonia vitripennis, reveals genes associated with virulence and symbiosis.</title>
        <authorList>
            <person name="Wilkes T."/>
            <person name="Darby A.C."/>
            <person name="Choi J."/>
            <person name="Colborne J.K."/>
            <person name="Werren J.H."/>
            <person name="Hurst G.D.D."/>
        </authorList>
    </citation>
    <scope>NUCLEOTIDE SEQUENCE</scope>
</reference>
<dbReference type="PANTHER" id="PTHR30053">
    <property type="entry name" value="ELONGATION FACTOR P"/>
    <property type="match status" value="1"/>
</dbReference>
<comment type="similarity">
    <text evidence="1 2">Belongs to the elongation factor P family.</text>
</comment>
<dbReference type="EMBL" id="FN545185">
    <property type="protein sequence ID" value="CBA72558.1"/>
    <property type="molecule type" value="Genomic_DNA"/>
</dbReference>
<proteinExistence type="inferred from homology"/>
<dbReference type="InterPro" id="IPR014722">
    <property type="entry name" value="Rib_uL2_dom2"/>
</dbReference>
<dbReference type="Gene3D" id="2.40.50.140">
    <property type="entry name" value="Nucleic acid-binding proteins"/>
    <property type="match status" value="2"/>
</dbReference>
<keyword evidence="5" id="KW-0251">Elongation factor</keyword>
<dbReference type="FunFam" id="2.40.50.140:FF:000004">
    <property type="entry name" value="Elongation factor P"/>
    <property type="match status" value="1"/>
</dbReference>
<dbReference type="AlphaFoldDB" id="D2TYP7"/>
<dbReference type="InterPro" id="IPR013185">
    <property type="entry name" value="Transl_elong_KOW-like"/>
</dbReference>
<dbReference type="Pfam" id="PF01132">
    <property type="entry name" value="EFP"/>
    <property type="match status" value="1"/>
</dbReference>
<dbReference type="GO" id="GO:0043043">
    <property type="term" value="P:peptide biosynthetic process"/>
    <property type="evidence" value="ECO:0007669"/>
    <property type="project" value="InterPro"/>
</dbReference>
<dbReference type="InterPro" id="IPR020599">
    <property type="entry name" value="Transl_elong_fac_P/YeiP"/>
</dbReference>
<sequence length="195" mass="21953">MKGIHMARANEIKKGYAVNFNGKLLLVKDIDIQTPSARGASTLYKMRFTDIRTGQKVEERFKGDDNLETIHLTHRAVSFSYVDADEYVFMDNEDFTPYNFKKTDIEEELLFFTASGIPGLQVLVMNNQAIALELPQTVDMVIVETAPSIKGASANARTKPAMMASGLIIQVPEYLSIGEKIRIHIAERRYMGRCD</sequence>
<dbReference type="GO" id="GO:0003746">
    <property type="term" value="F:translation elongation factor activity"/>
    <property type="evidence" value="ECO:0007669"/>
    <property type="project" value="UniProtKB-UniRule"/>
</dbReference>
<dbReference type="Pfam" id="PF08207">
    <property type="entry name" value="EFP_N"/>
    <property type="match status" value="1"/>
</dbReference>
<evidence type="ECO:0000256" key="2">
    <source>
        <dbReference type="HAMAP-Rule" id="MF_00646"/>
    </source>
</evidence>
<dbReference type="InterPro" id="IPR015365">
    <property type="entry name" value="Elong-fact-P_C"/>
</dbReference>
<dbReference type="InterPro" id="IPR011897">
    <property type="entry name" value="Transl_elong_p-like_YeiP"/>
</dbReference>
<dbReference type="SMART" id="SM01185">
    <property type="entry name" value="EFP"/>
    <property type="match status" value="1"/>
</dbReference>
<dbReference type="GO" id="GO:0005829">
    <property type="term" value="C:cytosol"/>
    <property type="evidence" value="ECO:0007669"/>
    <property type="project" value="UniProtKB-ARBA"/>
</dbReference>
<dbReference type="SMART" id="SM00841">
    <property type="entry name" value="Elong-fact-P_C"/>
    <property type="match status" value="1"/>
</dbReference>
<keyword evidence="5" id="KW-0648">Protein biosynthesis</keyword>
<dbReference type="NCBIfam" id="NF003392">
    <property type="entry name" value="PRK04542.1"/>
    <property type="match status" value="1"/>
</dbReference>
<dbReference type="InterPro" id="IPR013852">
    <property type="entry name" value="Transl_elong_P/YeiP_CS"/>
</dbReference>
<evidence type="ECO:0000313" key="5">
    <source>
        <dbReference type="EMBL" id="CBA72558.1"/>
    </source>
</evidence>
<dbReference type="PANTHER" id="PTHR30053:SF14">
    <property type="entry name" value="TRANSLATION ELONGATION FACTOR KOW-LIKE DOMAIN-CONTAINING PROTEIN"/>
    <property type="match status" value="1"/>
</dbReference>
<dbReference type="PROSITE" id="PS01275">
    <property type="entry name" value="EFP"/>
    <property type="match status" value="1"/>
</dbReference>
<feature type="domain" description="Elongation factor P C-terminal" evidence="3">
    <location>
        <begin position="138"/>
        <end position="193"/>
    </location>
</feature>
<dbReference type="InterPro" id="IPR008991">
    <property type="entry name" value="Translation_prot_SH3-like_sf"/>
</dbReference>
<organism evidence="5">
    <name type="scientific">Arsenophonus nasoniae</name>
    <name type="common">son-killer infecting Nasonia vitripennis</name>
    <dbReference type="NCBI Taxonomy" id="638"/>
    <lineage>
        <taxon>Bacteria</taxon>
        <taxon>Pseudomonadati</taxon>
        <taxon>Pseudomonadota</taxon>
        <taxon>Gammaproteobacteria</taxon>
        <taxon>Enterobacterales</taxon>
        <taxon>Morganellaceae</taxon>
        <taxon>Arsenophonus</taxon>
    </lineage>
</organism>
<gene>
    <name evidence="5" type="ORF">ARN_12760</name>
</gene>
<dbReference type="SUPFAM" id="SSF50249">
    <property type="entry name" value="Nucleic acid-binding proteins"/>
    <property type="match status" value="2"/>
</dbReference>
<dbReference type="PIRSF" id="PIRSF005901">
    <property type="entry name" value="EF-P"/>
    <property type="match status" value="1"/>
</dbReference>
<dbReference type="FunFam" id="2.30.30.30:FF:000011">
    <property type="entry name" value="Elongation factor P-like protein"/>
    <property type="match status" value="1"/>
</dbReference>
<dbReference type="InterPro" id="IPR012340">
    <property type="entry name" value="NA-bd_OB-fold"/>
</dbReference>
<evidence type="ECO:0000259" key="3">
    <source>
        <dbReference type="SMART" id="SM00841"/>
    </source>
</evidence>